<feature type="region of interest" description="Disordered" evidence="3">
    <location>
        <begin position="492"/>
        <end position="531"/>
    </location>
</feature>
<dbReference type="InterPro" id="IPR041637">
    <property type="entry name" value="Caprin-1_dimer"/>
</dbReference>
<dbReference type="InterPro" id="IPR028816">
    <property type="entry name" value="Caprin"/>
</dbReference>
<proteinExistence type="inferred from homology"/>
<dbReference type="Pfam" id="PF18293">
    <property type="entry name" value="Caprin-1_dimer"/>
    <property type="match status" value="1"/>
</dbReference>
<evidence type="ECO:0000256" key="1">
    <source>
        <dbReference type="ARBA" id="ARBA00007950"/>
    </source>
</evidence>
<feature type="coiled-coil region" evidence="2">
    <location>
        <begin position="19"/>
        <end position="53"/>
    </location>
</feature>
<feature type="compositionally biased region" description="Low complexity" evidence="3">
    <location>
        <begin position="323"/>
        <end position="343"/>
    </location>
</feature>
<comment type="similarity">
    <text evidence="1">Belongs to the caprin family.</text>
</comment>
<feature type="compositionally biased region" description="Low complexity" evidence="3">
    <location>
        <begin position="392"/>
        <end position="439"/>
    </location>
</feature>
<organism evidence="5 6">
    <name type="scientific">Elysia marginata</name>
    <dbReference type="NCBI Taxonomy" id="1093978"/>
    <lineage>
        <taxon>Eukaryota</taxon>
        <taxon>Metazoa</taxon>
        <taxon>Spiralia</taxon>
        <taxon>Lophotrochozoa</taxon>
        <taxon>Mollusca</taxon>
        <taxon>Gastropoda</taxon>
        <taxon>Heterobranchia</taxon>
        <taxon>Euthyneura</taxon>
        <taxon>Panpulmonata</taxon>
        <taxon>Sacoglossa</taxon>
        <taxon>Placobranchoidea</taxon>
        <taxon>Plakobranchidae</taxon>
        <taxon>Elysia</taxon>
    </lineage>
</organism>
<name>A0AAV4GG81_9GAST</name>
<evidence type="ECO:0000256" key="2">
    <source>
        <dbReference type="SAM" id="Coils"/>
    </source>
</evidence>
<feature type="coiled-coil region" evidence="2">
    <location>
        <begin position="94"/>
        <end position="121"/>
    </location>
</feature>
<evidence type="ECO:0000313" key="5">
    <source>
        <dbReference type="EMBL" id="GFR83973.1"/>
    </source>
</evidence>
<evidence type="ECO:0000313" key="6">
    <source>
        <dbReference type="Proteomes" id="UP000762676"/>
    </source>
</evidence>
<comment type="caution">
    <text evidence="5">The sequence shown here is derived from an EMBL/GenBank/DDBJ whole genome shotgun (WGS) entry which is preliminary data.</text>
</comment>
<sequence length="774" mass="82289">MPTTTNVKVEPKVSPEMAVDATKQCINCLEKKVRNLEKRKTRIEQNQEKAKKGTKLEKEQEVSLHQYEQVTHDLEFARELHKQFQQIYTEHEKMAKKQAKREKAERQTQEIKRVSEILQLQSLLDLLGGDKVREDFKTGKHGAVVLSEDNLNQLDELYQVISPSREESGYSQRLTTAAEHLVAILDGKDRQVVGTTYKEIKELITLISQCGYFEKLPNEAEPANEESAAVDEEEDAANEEDVATSLADAAPSEVDQGDQEVEEQQQEETATNEQQPIDLTVGTAEATQSHQEIPSQHPNTIEQDAFFGPSSTAYQVESEAQFQQQSHTAVSSSSSSQQVPDFQSFTNNRPFQFIQTSYVMPEVGGDPAVIAAQPAGSSTLHYIPQSFEPSATQQQQKQQSQQQQQQQPDLTQQTGQQAVPAQPLQQQQQTSQTQDYSGQSFVQSGMHQQSDSRYQPGPTGGLPVDEVGSGGLASHASTTAAASMLGENSVLGSHSSYEIPPSIPMPPSQAQDQNQLDQTQQRQQQQKKFQMNASAPVFQSIYAQQVPGGPGQGMPVSVPPPSVPPSSVDQLGTGQVGMPGEFANVQGPPPPNTQSNGDYGSQSGGAGDFQHPYQGNGYGSGFSRGGRGGFRGGRGGSGGNGSNRNGGPGGGMQNGFNRGAGGPGGANTGGRGGRGGSYQGYPPNTGYRSDGFQGAYNNGGNAGGGGFGNQVFNKRGGGMGGAGGQGGPGYNRGGGGNMGRGGAGGMRGGMPRGGQGVPRGAPRGGQYSRPTPAQ</sequence>
<feature type="compositionally biased region" description="Acidic residues" evidence="3">
    <location>
        <begin position="222"/>
        <end position="242"/>
    </location>
</feature>
<dbReference type="PANTHER" id="PTHR22922:SF19">
    <property type="entry name" value="CAPRIN HOMOLOG"/>
    <property type="match status" value="1"/>
</dbReference>
<feature type="domain" description="Caprin-1 dimerization" evidence="4">
    <location>
        <begin position="100"/>
        <end position="214"/>
    </location>
</feature>
<feature type="region of interest" description="Disordered" evidence="3">
    <location>
        <begin position="219"/>
        <end position="343"/>
    </location>
</feature>
<keyword evidence="2" id="KW-0175">Coiled coil</keyword>
<feature type="compositionally biased region" description="Polar residues" evidence="3">
    <location>
        <begin position="309"/>
        <end position="322"/>
    </location>
</feature>
<feature type="compositionally biased region" description="Gly residues" evidence="3">
    <location>
        <begin position="616"/>
        <end position="678"/>
    </location>
</feature>
<evidence type="ECO:0000259" key="4">
    <source>
        <dbReference type="Pfam" id="PF18293"/>
    </source>
</evidence>
<dbReference type="Proteomes" id="UP000762676">
    <property type="component" value="Unassembled WGS sequence"/>
</dbReference>
<dbReference type="GO" id="GO:0003723">
    <property type="term" value="F:RNA binding"/>
    <property type="evidence" value="ECO:0007669"/>
    <property type="project" value="TreeGrafter"/>
</dbReference>
<evidence type="ECO:0000256" key="3">
    <source>
        <dbReference type="SAM" id="MobiDB-lite"/>
    </source>
</evidence>
<dbReference type="EMBL" id="BMAT01012039">
    <property type="protein sequence ID" value="GFR83973.1"/>
    <property type="molecule type" value="Genomic_DNA"/>
</dbReference>
<protein>
    <submittedName>
        <fullName evidence="5">Caprin-1</fullName>
    </submittedName>
</protein>
<feature type="region of interest" description="Disordered" evidence="3">
    <location>
        <begin position="388"/>
        <end position="472"/>
    </location>
</feature>
<gene>
    <name evidence="5" type="ORF">ElyMa_005987300</name>
</gene>
<feature type="compositionally biased region" description="Gly residues" evidence="3">
    <location>
        <begin position="715"/>
        <end position="757"/>
    </location>
</feature>
<feature type="compositionally biased region" description="Acidic residues" evidence="3">
    <location>
        <begin position="255"/>
        <end position="266"/>
    </location>
</feature>
<feature type="compositionally biased region" description="Low complexity" evidence="3">
    <location>
        <begin position="509"/>
        <end position="530"/>
    </location>
</feature>
<dbReference type="AlphaFoldDB" id="A0AAV4GG81"/>
<dbReference type="PANTHER" id="PTHR22922">
    <property type="entry name" value="GPI-ANCHORED PROTEIN P137"/>
    <property type="match status" value="1"/>
</dbReference>
<feature type="compositionally biased region" description="Polar residues" evidence="3">
    <location>
        <begin position="285"/>
        <end position="302"/>
    </location>
</feature>
<accession>A0AAV4GG81</accession>
<feature type="compositionally biased region" description="Polar residues" evidence="3">
    <location>
        <begin position="440"/>
        <end position="453"/>
    </location>
</feature>
<feature type="region of interest" description="Disordered" evidence="3">
    <location>
        <begin position="544"/>
        <end position="774"/>
    </location>
</feature>
<keyword evidence="6" id="KW-1185">Reference proteome</keyword>
<reference evidence="5 6" key="1">
    <citation type="journal article" date="2021" name="Elife">
        <title>Chloroplast acquisition without the gene transfer in kleptoplastic sea slugs, Plakobranchus ocellatus.</title>
        <authorList>
            <person name="Maeda T."/>
            <person name="Takahashi S."/>
            <person name="Yoshida T."/>
            <person name="Shimamura S."/>
            <person name="Takaki Y."/>
            <person name="Nagai Y."/>
            <person name="Toyoda A."/>
            <person name="Suzuki Y."/>
            <person name="Arimoto A."/>
            <person name="Ishii H."/>
            <person name="Satoh N."/>
            <person name="Nishiyama T."/>
            <person name="Hasebe M."/>
            <person name="Maruyama T."/>
            <person name="Minagawa J."/>
            <person name="Obokata J."/>
            <person name="Shigenobu S."/>
        </authorList>
    </citation>
    <scope>NUCLEOTIDE SEQUENCE [LARGE SCALE GENOMIC DNA]</scope>
</reference>
<dbReference type="GO" id="GO:0005737">
    <property type="term" value="C:cytoplasm"/>
    <property type="evidence" value="ECO:0007669"/>
    <property type="project" value="TreeGrafter"/>
</dbReference>